<accession>A0A023ZWQ3</accession>
<proteinExistence type="predicted"/>
<gene>
    <name evidence="1" type="primary">3</name>
    <name evidence="1" type="ORF">PBI_MOSMORIS_3</name>
</gene>
<dbReference type="EMBL" id="KJ538721">
    <property type="protein sequence ID" value="AHY84077.1"/>
    <property type="molecule type" value="Genomic_DNA"/>
</dbReference>
<organism evidence="1 2">
    <name type="scientific">Mycobacterium phage MosMoris</name>
    <dbReference type="NCBI Taxonomy" id="1471542"/>
    <lineage>
        <taxon>Viruses</taxon>
        <taxon>Duplodnaviria</taxon>
        <taxon>Heunggongvirae</taxon>
        <taxon>Uroviricota</taxon>
        <taxon>Caudoviricetes</taxon>
        <taxon>Marvinvirus</taxon>
        <taxon>Marvinvirus mosmoris</taxon>
    </lineage>
</organism>
<reference evidence="1 2" key="1">
    <citation type="submission" date="2014-03" db="EMBL/GenBank/DDBJ databases">
        <authorList>
            <person name="Bragg J."/>
            <person name="Dehn A."/>
            <person name="Hefner M."/>
            <person name="McHugh D."/>
            <person name="Petersen P."/>
            <person name="Zeba F."/>
            <person name="Zegers G.P."/>
            <person name="Page S.T."/>
            <person name="Bradley K.W."/>
            <person name="Clarke D.Q."/>
            <person name="Lewis M.F."/>
            <person name="Barker L.P."/>
            <person name="Bailey C."/>
            <person name="Asai D.J."/>
            <person name="Garber M.L."/>
            <person name="Bowman C.A."/>
            <person name="Russell D.A."/>
            <person name="Pope W.H."/>
            <person name="Jacobs-Sera D."/>
            <person name="Hendrix R.W."/>
            <person name="Hatfull G.F."/>
        </authorList>
    </citation>
    <scope>NUCLEOTIDE SEQUENCE [LARGE SCALE GENOMIC DNA]</scope>
</reference>
<dbReference type="Proteomes" id="UP000024435">
    <property type="component" value="Segment"/>
</dbReference>
<keyword evidence="2" id="KW-1185">Reference proteome</keyword>
<dbReference type="RefSeq" id="YP_009031513.1">
    <property type="nucleotide sequence ID" value="NC_024138.1"/>
</dbReference>
<dbReference type="GeneID" id="19487441"/>
<name>A0A023ZWQ3_9CAUD</name>
<evidence type="ECO:0000313" key="1">
    <source>
        <dbReference type="EMBL" id="AHY84077.1"/>
    </source>
</evidence>
<sequence length="114" mass="12985">MGSAVSEQHFVRHLVRPGDYVRTEFRCTAPVDSRCRVACKFCWERAYEQCCCSEEGRVPTLGDVGACNVMPWLDEGPSEELYSGPEQPVRGPGWQQIVVTWNGDYYEWTYAEPA</sequence>
<evidence type="ECO:0000313" key="2">
    <source>
        <dbReference type="Proteomes" id="UP000024435"/>
    </source>
</evidence>
<protein>
    <submittedName>
        <fullName evidence="1">Uncharacterized protein</fullName>
    </submittedName>
</protein>
<dbReference type="KEGG" id="vg:19487441"/>